<organism evidence="2 3">
    <name type="scientific">Clostridium vincentii</name>
    <dbReference type="NCBI Taxonomy" id="52704"/>
    <lineage>
        <taxon>Bacteria</taxon>
        <taxon>Bacillati</taxon>
        <taxon>Bacillota</taxon>
        <taxon>Clostridia</taxon>
        <taxon>Eubacteriales</taxon>
        <taxon>Clostridiaceae</taxon>
        <taxon>Clostridium</taxon>
    </lineage>
</organism>
<feature type="transmembrane region" description="Helical" evidence="1">
    <location>
        <begin position="6"/>
        <end position="27"/>
    </location>
</feature>
<evidence type="ECO:0000256" key="1">
    <source>
        <dbReference type="SAM" id="Phobius"/>
    </source>
</evidence>
<keyword evidence="1" id="KW-1133">Transmembrane helix</keyword>
<dbReference type="EMBL" id="PVXQ01000008">
    <property type="protein sequence ID" value="PRR83247.1"/>
    <property type="molecule type" value="Genomic_DNA"/>
</dbReference>
<reference evidence="2 3" key="1">
    <citation type="submission" date="2018-03" db="EMBL/GenBank/DDBJ databases">
        <title>Genome sequence of Clostridium vincentii DSM 10228.</title>
        <authorList>
            <person name="Poehlein A."/>
            <person name="Daniel R."/>
        </authorList>
    </citation>
    <scope>NUCLEOTIDE SEQUENCE [LARGE SCALE GENOMIC DNA]</scope>
    <source>
        <strain evidence="2 3">DSM 10228</strain>
    </source>
</reference>
<dbReference type="OrthoDB" id="2680433at2"/>
<proteinExistence type="predicted"/>
<evidence type="ECO:0000313" key="3">
    <source>
        <dbReference type="Proteomes" id="UP000239471"/>
    </source>
</evidence>
<dbReference type="Proteomes" id="UP000239471">
    <property type="component" value="Unassembled WGS sequence"/>
</dbReference>
<dbReference type="InterPro" id="IPR024405">
    <property type="entry name" value="Phage_BhlA/UviB"/>
</dbReference>
<keyword evidence="1" id="KW-0812">Transmembrane</keyword>
<protein>
    <submittedName>
        <fullName evidence="2">Bacteriocin UviB</fullName>
    </submittedName>
</protein>
<comment type="caution">
    <text evidence="2">The sequence shown here is derived from an EMBL/GenBank/DDBJ whole genome shotgun (WGS) entry which is preliminary data.</text>
</comment>
<dbReference type="Pfam" id="PF10960">
    <property type="entry name" value="Holin_BhlA"/>
    <property type="match status" value="1"/>
</dbReference>
<evidence type="ECO:0000313" key="2">
    <source>
        <dbReference type="EMBL" id="PRR83247.1"/>
    </source>
</evidence>
<accession>A0A2T0BHE1</accession>
<dbReference type="RefSeq" id="WP_106059066.1">
    <property type="nucleotide sequence ID" value="NZ_PVXQ01000008.1"/>
</dbReference>
<name>A0A2T0BHE1_9CLOT</name>
<dbReference type="AlphaFoldDB" id="A0A2T0BHE1"/>
<keyword evidence="1" id="KW-0472">Membrane</keyword>
<sequence>MSTQIIELISSQGIWALLSFILISYILKAQEKRDLKQGEREDKYQTIISHLTMEFELINLSVTEIRNKLKKR</sequence>
<gene>
    <name evidence="2" type="primary">uviB</name>
    <name evidence="2" type="ORF">CLVI_10460</name>
</gene>
<keyword evidence="3" id="KW-1185">Reference proteome</keyword>